<proteinExistence type="predicted"/>
<feature type="transmembrane region" description="Helical" evidence="1">
    <location>
        <begin position="37"/>
        <end position="57"/>
    </location>
</feature>
<reference evidence="2 3" key="1">
    <citation type="submission" date="2020-10" db="EMBL/GenBank/DDBJ databases">
        <title>Ca. Dormibacterota MAGs.</title>
        <authorList>
            <person name="Montgomery K."/>
        </authorList>
    </citation>
    <scope>NUCLEOTIDE SEQUENCE [LARGE SCALE GENOMIC DNA]</scope>
    <source>
        <strain evidence="2">SC8811_S16_3</strain>
    </source>
</reference>
<organism evidence="2 3">
    <name type="scientific">Candidatus Dormiibacter inghamiae</name>
    <dbReference type="NCBI Taxonomy" id="3127013"/>
    <lineage>
        <taxon>Bacteria</taxon>
        <taxon>Bacillati</taxon>
        <taxon>Candidatus Dormiibacterota</taxon>
        <taxon>Candidatus Dormibacteria</taxon>
        <taxon>Candidatus Dormibacterales</taxon>
        <taxon>Candidatus Dormibacteraceae</taxon>
        <taxon>Candidatus Dormiibacter</taxon>
    </lineage>
</organism>
<keyword evidence="1" id="KW-1133">Transmembrane helix</keyword>
<keyword evidence="1" id="KW-0472">Membrane</keyword>
<evidence type="ECO:0000313" key="3">
    <source>
        <dbReference type="Proteomes" id="UP000620075"/>
    </source>
</evidence>
<gene>
    <name evidence="2" type="ORF">JF888_11465</name>
</gene>
<evidence type="ECO:0000313" key="2">
    <source>
        <dbReference type="EMBL" id="MBJ7603794.1"/>
    </source>
</evidence>
<dbReference type="EMBL" id="JAEKNQ010000040">
    <property type="protein sequence ID" value="MBJ7603794.1"/>
    <property type="molecule type" value="Genomic_DNA"/>
</dbReference>
<sequence length="182" mass="19563">MSRRLDGRTGFALVLICCGAGLATLELAPTPLRGAAWQFGWALSFGLGAALLVGAALANRRRGWLWIPVGCLFSLGLVSGAVASMRLVHVWAYAWPLVVPAGLGLGLYLHGLTGRRLGEQSWGLGLAKVGLLLFLVLAAFFEGVMHWSQHNQGLASNAILAAIVLLLGFWLLVRRWVPARER</sequence>
<dbReference type="AlphaFoldDB" id="A0A934KE17"/>
<protein>
    <submittedName>
        <fullName evidence="2">Uncharacterized protein</fullName>
    </submittedName>
</protein>
<keyword evidence="1" id="KW-0812">Transmembrane</keyword>
<feature type="transmembrane region" description="Helical" evidence="1">
    <location>
        <begin position="90"/>
        <end position="109"/>
    </location>
</feature>
<name>A0A934KE17_9BACT</name>
<dbReference type="Proteomes" id="UP000620075">
    <property type="component" value="Unassembled WGS sequence"/>
</dbReference>
<comment type="caution">
    <text evidence="2">The sequence shown here is derived from an EMBL/GenBank/DDBJ whole genome shotgun (WGS) entry which is preliminary data.</text>
</comment>
<accession>A0A934KE17</accession>
<feature type="transmembrane region" description="Helical" evidence="1">
    <location>
        <begin position="153"/>
        <end position="173"/>
    </location>
</feature>
<evidence type="ECO:0000256" key="1">
    <source>
        <dbReference type="SAM" id="Phobius"/>
    </source>
</evidence>
<dbReference type="RefSeq" id="WP_338180387.1">
    <property type="nucleotide sequence ID" value="NZ_JAEKNQ010000040.1"/>
</dbReference>
<feature type="transmembrane region" description="Helical" evidence="1">
    <location>
        <begin position="64"/>
        <end position="84"/>
    </location>
</feature>
<feature type="transmembrane region" description="Helical" evidence="1">
    <location>
        <begin position="121"/>
        <end position="141"/>
    </location>
</feature>